<accession>A0A4Q7MMZ1</accession>
<gene>
    <name evidence="2" type="ORF">EV199_4742</name>
</gene>
<dbReference type="PANTHER" id="PTHR43798">
    <property type="entry name" value="MONOACYLGLYCEROL LIPASE"/>
    <property type="match status" value="1"/>
</dbReference>
<evidence type="ECO:0000313" key="2">
    <source>
        <dbReference type="EMBL" id="RZS68918.1"/>
    </source>
</evidence>
<dbReference type="EMBL" id="SGXA01000003">
    <property type="protein sequence ID" value="RZS68918.1"/>
    <property type="molecule type" value="Genomic_DNA"/>
</dbReference>
<dbReference type="InterPro" id="IPR029058">
    <property type="entry name" value="AB_hydrolase_fold"/>
</dbReference>
<dbReference type="Proteomes" id="UP000293874">
    <property type="component" value="Unassembled WGS sequence"/>
</dbReference>
<comment type="caution">
    <text evidence="2">The sequence shown here is derived from an EMBL/GenBank/DDBJ whole genome shotgun (WGS) entry which is preliminary data.</text>
</comment>
<evidence type="ECO:0000313" key="3">
    <source>
        <dbReference type="Proteomes" id="UP000293874"/>
    </source>
</evidence>
<dbReference type="AlphaFoldDB" id="A0A4Q7MMZ1"/>
<reference evidence="2 3" key="1">
    <citation type="submission" date="2019-02" db="EMBL/GenBank/DDBJ databases">
        <title>Genomic Encyclopedia of Type Strains, Phase IV (KMG-IV): sequencing the most valuable type-strain genomes for metagenomic binning, comparative biology and taxonomic classification.</title>
        <authorList>
            <person name="Goeker M."/>
        </authorList>
    </citation>
    <scope>NUCLEOTIDE SEQUENCE [LARGE SCALE GENOMIC DNA]</scope>
    <source>
        <strain evidence="2 3">DSM 18116</strain>
    </source>
</reference>
<dbReference type="PRINTS" id="PR00111">
    <property type="entry name" value="ABHYDROLASE"/>
</dbReference>
<dbReference type="Pfam" id="PF00561">
    <property type="entry name" value="Abhydrolase_1"/>
    <property type="match status" value="1"/>
</dbReference>
<name>A0A4Q7MMZ1_9BACT</name>
<proteinExistence type="predicted"/>
<protein>
    <submittedName>
        <fullName evidence="2">Pimeloyl-ACP methyl ester carboxylesterase</fullName>
    </submittedName>
</protein>
<evidence type="ECO:0000259" key="1">
    <source>
        <dbReference type="Pfam" id="PF00561"/>
    </source>
</evidence>
<feature type="domain" description="AB hydrolase-1" evidence="1">
    <location>
        <begin position="24"/>
        <end position="115"/>
    </location>
</feature>
<dbReference type="OrthoDB" id="252464at2"/>
<dbReference type="InterPro" id="IPR050266">
    <property type="entry name" value="AB_hydrolase_sf"/>
</dbReference>
<keyword evidence="3" id="KW-1185">Reference proteome</keyword>
<dbReference type="Gene3D" id="3.40.50.1820">
    <property type="entry name" value="alpha/beta hydrolase"/>
    <property type="match status" value="1"/>
</dbReference>
<dbReference type="RefSeq" id="WP_130543293.1">
    <property type="nucleotide sequence ID" value="NZ_CP042431.1"/>
</dbReference>
<sequence>MFIEKTIQIADQQWYYRKAGKGTAVVLVHGFAEDSQGWGLQQEFLQQHFTVIVPDLPGSGHSTATSTEWSMEMFADGIHAILEEEQIQTAIIIGHSMGGYISLAFAEKYPQQLLGLGLFHSTAMADSEERKNIRRRGIEFIQEHGAPKFLEQATPNLFAEETRQQNPQLVQQITDRYAGFSAQSLISYYEAMIRRPDRTALLQNISRPVLFVIGQYDATIPPDAVLPQTYLPSFSFVEILNHSGHMGMLEETARANQLLYRYCDACQTVVTDH</sequence>
<organism evidence="2 3">
    <name type="scientific">Pseudobacter ginsenosidimutans</name>
    <dbReference type="NCBI Taxonomy" id="661488"/>
    <lineage>
        <taxon>Bacteria</taxon>
        <taxon>Pseudomonadati</taxon>
        <taxon>Bacteroidota</taxon>
        <taxon>Chitinophagia</taxon>
        <taxon>Chitinophagales</taxon>
        <taxon>Chitinophagaceae</taxon>
        <taxon>Pseudobacter</taxon>
    </lineage>
</organism>
<dbReference type="InterPro" id="IPR000073">
    <property type="entry name" value="AB_hydrolase_1"/>
</dbReference>
<dbReference type="SUPFAM" id="SSF53474">
    <property type="entry name" value="alpha/beta-Hydrolases"/>
    <property type="match status" value="1"/>
</dbReference>